<accession>A0A1F5SWB7</accession>
<feature type="coiled-coil region" evidence="1">
    <location>
        <begin position="1"/>
        <end position="55"/>
    </location>
</feature>
<dbReference type="EMBL" id="MFGJ01000008">
    <property type="protein sequence ID" value="OGF30909.1"/>
    <property type="molecule type" value="Genomic_DNA"/>
</dbReference>
<proteinExistence type="predicted"/>
<keyword evidence="1" id="KW-0175">Coiled coil</keyword>
<dbReference type="Proteomes" id="UP000179001">
    <property type="component" value="Unassembled WGS sequence"/>
</dbReference>
<evidence type="ECO:0000256" key="1">
    <source>
        <dbReference type="SAM" id="Coils"/>
    </source>
</evidence>
<name>A0A1F5SWB7_9BACT</name>
<comment type="caution">
    <text evidence="2">The sequence shown here is derived from an EMBL/GenBank/DDBJ whole genome shotgun (WGS) entry which is preliminary data.</text>
</comment>
<dbReference type="STRING" id="1798002.A2478_00465"/>
<dbReference type="AlphaFoldDB" id="A0A1F5SWB7"/>
<organism evidence="2 3">
    <name type="scientific">Candidatus Falkowbacteria bacterium RIFOXYC2_FULL_36_12</name>
    <dbReference type="NCBI Taxonomy" id="1798002"/>
    <lineage>
        <taxon>Bacteria</taxon>
        <taxon>Candidatus Falkowiibacteriota</taxon>
    </lineage>
</organism>
<evidence type="ECO:0000313" key="2">
    <source>
        <dbReference type="EMBL" id="OGF30909.1"/>
    </source>
</evidence>
<evidence type="ECO:0000313" key="3">
    <source>
        <dbReference type="Proteomes" id="UP000179001"/>
    </source>
</evidence>
<protein>
    <submittedName>
        <fullName evidence="2">Uncharacterized protein</fullName>
    </submittedName>
</protein>
<sequence length="117" mass="13765">MKDIQEIFDRIQEKKQKQKELKMSYKDALETTPGYKEAVENLQTARAKKKELELSVQEDFSSEFQQLEDIKDDIDTDNQMLSDLALTTIMKGEPIEITDKYESNYEPVFSVKFKKMN</sequence>
<reference evidence="2 3" key="1">
    <citation type="journal article" date="2016" name="Nat. Commun.">
        <title>Thousands of microbial genomes shed light on interconnected biogeochemical processes in an aquifer system.</title>
        <authorList>
            <person name="Anantharaman K."/>
            <person name="Brown C.T."/>
            <person name="Hug L.A."/>
            <person name="Sharon I."/>
            <person name="Castelle C.J."/>
            <person name="Probst A.J."/>
            <person name="Thomas B.C."/>
            <person name="Singh A."/>
            <person name="Wilkins M.J."/>
            <person name="Karaoz U."/>
            <person name="Brodie E.L."/>
            <person name="Williams K.H."/>
            <person name="Hubbard S.S."/>
            <person name="Banfield J.F."/>
        </authorList>
    </citation>
    <scope>NUCLEOTIDE SEQUENCE [LARGE SCALE GENOMIC DNA]</scope>
</reference>
<gene>
    <name evidence="2" type="ORF">A2478_00465</name>
</gene>